<evidence type="ECO:0008006" key="5">
    <source>
        <dbReference type="Google" id="ProtNLM"/>
    </source>
</evidence>
<evidence type="ECO:0000313" key="4">
    <source>
        <dbReference type="Proteomes" id="UP000324832"/>
    </source>
</evidence>
<keyword evidence="2" id="KW-0732">Signal</keyword>
<dbReference type="AlphaFoldDB" id="A0A5E4QAM8"/>
<dbReference type="EMBL" id="FZQP02002114">
    <property type="protein sequence ID" value="VVC94734.1"/>
    <property type="molecule type" value="Genomic_DNA"/>
</dbReference>
<accession>A0A5E4QAM8</accession>
<proteinExistence type="predicted"/>
<dbReference type="Proteomes" id="UP000324832">
    <property type="component" value="Unassembled WGS sequence"/>
</dbReference>
<sequence length="1024" mass="110917">MRGGFLGSICFLAFLLFSVTNCQNLSNSSRTQNDLKRNGDSESTLEIQEDNTTSADLSSRDALSKQVENSLLQTNDETAKDVNSEKNEDVRSSAVDSSEPQVETDKSEQALASTTESSLARSRDEADDNDGESRFGQGLGIALANTEDNDLLAGNQGTLSNAASNSRLGSQNMYPFMSNLPVLSPASSQAYANAQALASSVIGSSYQPLLQTPDLYPGLGGQYSKATAIAQAQTSSDRWNPSIIPSLNNAYAQAQATSNLIGYYTPGGRARLIPSGEYIIPGIDSGIACNRPGELYNLLTTDFECLICSCIAEFGILTPACVMSCSPLPEDTPFENPLNPCQICVCKHVFNAIGQTDIQIECQDNPQCKFTKNEKIRRGRNLKSEYEIQPMLNKMRDKPIFSFTVTPPDIIPILPLCEKFPHNIPFPHPTDFCKICKCVAEISAYEPIQPDLWPLPEPINPQPWPIPEPWPTPEPIQPEPLPLPEPINPQPWPMPEPWPIPEPIQPEPWPIPEPIQPELWPLPEPRPEPEPLPWPPLIPDVPPSPLPGPSPHKSCRPYPPNLPFQHPWDECQTCVCKEFYGEGIINIEVNCFTSATCCYVFPPLPEPAPEPLPLPPSPNQMCQYQGLGSEYTSPDNVCKVCVCEQFGNFIAPVCKRSIRPECGVSLASETNHQLQYIEPKCRYRLPNQPFVVDCNVCYCQTVFNIVIARCTPQPNCELPYPSGGSFSNAESSATAIAQSNTLGSALSDAYANAVAQTNLGESTAFPEAVANTAANYPFLNGIYQGYPGALSETNAVATAQATSTSDAYNPYIQSYPYYGYNQANAMSQAEASSYYGNSMASANSQADANSYYGGGIANALAQADIGGSTTYPASNAYSIADAMANAQANSMYLGQQYSGLQYPYSTGGYDQANAQAQADAYASQLYSDLYQYPSNNLLSMYQPGAVGGWDSTNPYGQLSGGSSVSAQSLTQVAAASGRPLLRSGPGLCKYDGDKYHHNCQACFCFRDNTGGLFTLCLGNPCGKK</sequence>
<name>A0A5E4QAM8_9NEOP</name>
<feature type="compositionally biased region" description="Polar residues" evidence="1">
    <location>
        <begin position="110"/>
        <end position="120"/>
    </location>
</feature>
<evidence type="ECO:0000256" key="2">
    <source>
        <dbReference type="SAM" id="SignalP"/>
    </source>
</evidence>
<feature type="region of interest" description="Disordered" evidence="1">
    <location>
        <begin position="69"/>
        <end position="135"/>
    </location>
</feature>
<evidence type="ECO:0000313" key="3">
    <source>
        <dbReference type="EMBL" id="VVC94734.1"/>
    </source>
</evidence>
<feature type="chain" id="PRO_5022838983" description="VWFC domain-containing protein" evidence="2">
    <location>
        <begin position="23"/>
        <end position="1024"/>
    </location>
</feature>
<keyword evidence="4" id="KW-1185">Reference proteome</keyword>
<gene>
    <name evidence="3" type="ORF">LSINAPIS_LOCUS6622</name>
</gene>
<evidence type="ECO:0000256" key="1">
    <source>
        <dbReference type="SAM" id="MobiDB-lite"/>
    </source>
</evidence>
<organism evidence="3 4">
    <name type="scientific">Leptidea sinapis</name>
    <dbReference type="NCBI Taxonomy" id="189913"/>
    <lineage>
        <taxon>Eukaryota</taxon>
        <taxon>Metazoa</taxon>
        <taxon>Ecdysozoa</taxon>
        <taxon>Arthropoda</taxon>
        <taxon>Hexapoda</taxon>
        <taxon>Insecta</taxon>
        <taxon>Pterygota</taxon>
        <taxon>Neoptera</taxon>
        <taxon>Endopterygota</taxon>
        <taxon>Lepidoptera</taxon>
        <taxon>Glossata</taxon>
        <taxon>Ditrysia</taxon>
        <taxon>Papilionoidea</taxon>
        <taxon>Pieridae</taxon>
        <taxon>Dismorphiinae</taxon>
        <taxon>Leptidea</taxon>
    </lineage>
</organism>
<protein>
    <recommendedName>
        <fullName evidence="5">VWFC domain-containing protein</fullName>
    </recommendedName>
</protein>
<reference evidence="3 4" key="1">
    <citation type="submission" date="2017-07" db="EMBL/GenBank/DDBJ databases">
        <authorList>
            <person name="Talla V."/>
            <person name="Backstrom N."/>
        </authorList>
    </citation>
    <scope>NUCLEOTIDE SEQUENCE [LARGE SCALE GENOMIC DNA]</scope>
</reference>
<feature type="signal peptide" evidence="2">
    <location>
        <begin position="1"/>
        <end position="22"/>
    </location>
</feature>
<feature type="compositionally biased region" description="Basic and acidic residues" evidence="1">
    <location>
        <begin position="77"/>
        <end position="91"/>
    </location>
</feature>